<evidence type="ECO:0000259" key="2">
    <source>
        <dbReference type="Pfam" id="PF25953"/>
    </source>
</evidence>
<keyword evidence="1" id="KW-0472">Membrane</keyword>
<evidence type="ECO:0000256" key="1">
    <source>
        <dbReference type="SAM" id="Phobius"/>
    </source>
</evidence>
<dbReference type="PATRIC" id="fig|1132509.6.peg.3538"/>
<keyword evidence="1" id="KW-0812">Transmembrane</keyword>
<evidence type="ECO:0000313" key="4">
    <source>
        <dbReference type="Proteomes" id="UP000011566"/>
    </source>
</evidence>
<gene>
    <name evidence="3" type="ORF">C447_15221</name>
</gene>
<feature type="transmembrane region" description="Helical" evidence="1">
    <location>
        <begin position="34"/>
        <end position="59"/>
    </location>
</feature>
<proteinExistence type="predicted"/>
<accession>M0LWZ8</accession>
<evidence type="ECO:0000313" key="3">
    <source>
        <dbReference type="EMBL" id="EMA36620.1"/>
    </source>
</evidence>
<organism evidence="3 4">
    <name type="scientific">Halococcus hamelinensis 100A6</name>
    <dbReference type="NCBI Taxonomy" id="1132509"/>
    <lineage>
        <taxon>Archaea</taxon>
        <taxon>Methanobacteriati</taxon>
        <taxon>Methanobacteriota</taxon>
        <taxon>Stenosarchaea group</taxon>
        <taxon>Halobacteria</taxon>
        <taxon>Halobacteriales</taxon>
        <taxon>Halococcaceae</taxon>
        <taxon>Halococcus</taxon>
    </lineage>
</organism>
<sequence length="107" mass="10897">MVSVVDLVGLSVVVLVNTGIAAVGTRLLRVTLATWWGVAVYGLVLVPAVETAVALVLTGPVGLGPNLGTPTAVMALVVALPFALGVAIDFFWMPAPDEVDLPDGFDG</sequence>
<name>M0LWZ8_9EURY</name>
<dbReference type="Proteomes" id="UP000011566">
    <property type="component" value="Unassembled WGS sequence"/>
</dbReference>
<reference evidence="3 4" key="1">
    <citation type="journal article" date="2014" name="PLoS Genet.">
        <title>Phylogenetically driven sequencing of extremely halophilic archaea reveals strategies for static and dynamic osmo-response.</title>
        <authorList>
            <person name="Becker E.A."/>
            <person name="Seitzer P.M."/>
            <person name="Tritt A."/>
            <person name="Larsen D."/>
            <person name="Krusor M."/>
            <person name="Yao A.I."/>
            <person name="Wu D."/>
            <person name="Madern D."/>
            <person name="Eisen J.A."/>
            <person name="Darling A.E."/>
            <person name="Facciotti M.T."/>
        </authorList>
    </citation>
    <scope>NUCLEOTIDE SEQUENCE [LARGE SCALE GENOMIC DNA]</scope>
    <source>
        <strain evidence="3 4">100A6</strain>
    </source>
</reference>
<keyword evidence="1" id="KW-1133">Transmembrane helix</keyword>
<comment type="caution">
    <text evidence="3">The sequence shown here is derived from an EMBL/GenBank/DDBJ whole genome shotgun (WGS) entry which is preliminary data.</text>
</comment>
<feature type="transmembrane region" description="Helical" evidence="1">
    <location>
        <begin position="7"/>
        <end position="28"/>
    </location>
</feature>
<dbReference type="RefSeq" id="WP_007695365.1">
    <property type="nucleotide sequence ID" value="NZ_AJRK01000423.1"/>
</dbReference>
<dbReference type="InterPro" id="IPR058304">
    <property type="entry name" value="DUF7991"/>
</dbReference>
<dbReference type="AlphaFoldDB" id="M0LWZ8"/>
<dbReference type="eggNOG" id="arCOG06366">
    <property type="taxonomic scope" value="Archaea"/>
</dbReference>
<feature type="domain" description="DUF7991" evidence="2">
    <location>
        <begin position="1"/>
        <end position="103"/>
    </location>
</feature>
<dbReference type="Pfam" id="PF25953">
    <property type="entry name" value="DUF7991"/>
    <property type="match status" value="1"/>
</dbReference>
<dbReference type="OrthoDB" id="239417at2157"/>
<feature type="transmembrane region" description="Helical" evidence="1">
    <location>
        <begin position="71"/>
        <end position="93"/>
    </location>
</feature>
<dbReference type="EMBL" id="AOMB01000041">
    <property type="protein sequence ID" value="EMA36620.1"/>
    <property type="molecule type" value="Genomic_DNA"/>
</dbReference>
<protein>
    <recommendedName>
        <fullName evidence="2">DUF7991 domain-containing protein</fullName>
    </recommendedName>
</protein>
<keyword evidence="4" id="KW-1185">Reference proteome</keyword>